<evidence type="ECO:0000313" key="4">
    <source>
        <dbReference type="Proteomes" id="UP000256970"/>
    </source>
</evidence>
<evidence type="ECO:0000313" key="2">
    <source>
        <dbReference type="EMBL" id="SZX70546.1"/>
    </source>
</evidence>
<name>A0A383WPM1_TETOB</name>
<keyword evidence="4" id="KW-1185">Reference proteome</keyword>
<dbReference type="AlphaFoldDB" id="A0A383WPM1"/>
<evidence type="ECO:0000313" key="3">
    <source>
        <dbReference type="EMBL" id="SZX79371.1"/>
    </source>
</evidence>
<organism evidence="3 4">
    <name type="scientific">Tetradesmus obliquus</name>
    <name type="common">Green alga</name>
    <name type="synonym">Acutodesmus obliquus</name>
    <dbReference type="NCBI Taxonomy" id="3088"/>
    <lineage>
        <taxon>Eukaryota</taxon>
        <taxon>Viridiplantae</taxon>
        <taxon>Chlorophyta</taxon>
        <taxon>core chlorophytes</taxon>
        <taxon>Chlorophyceae</taxon>
        <taxon>CS clade</taxon>
        <taxon>Sphaeropleales</taxon>
        <taxon>Scenedesmaceae</taxon>
        <taxon>Tetradesmus</taxon>
    </lineage>
</organism>
<proteinExistence type="predicted"/>
<reference evidence="3 4" key="1">
    <citation type="submission" date="2016-10" db="EMBL/GenBank/DDBJ databases">
        <authorList>
            <person name="Cai Z."/>
        </authorList>
    </citation>
    <scope>NUCLEOTIDE SEQUENCE [LARGE SCALE GENOMIC DNA]</scope>
</reference>
<sequence>MKKPRETSDSEDDMPLFNRFTEAAAAAAPEKAKKKKKTKRNSNDEQPQAEPAVSASVDLPDNSIEAAAAEAQPAPKPQAPIRYTKYYERCLSAGCTTIPSNNMFSMLLGAGWTEKQMEQRDWAGGNLKSALDGASKHLDKFKGNTKWTRPANGDMRTFMAAVGVQFDPPTITSSAAIKLTKEFLPGGAKLKTAGELVARFPITPAQIKDLTDVQATALLDHLNAGMEVPEALQAALDAIPAPQAENAVMPWT</sequence>
<feature type="region of interest" description="Disordered" evidence="1">
    <location>
        <begin position="1"/>
        <end position="60"/>
    </location>
</feature>
<dbReference type="EMBL" id="FNXT01001364">
    <property type="protein sequence ID" value="SZX79371.1"/>
    <property type="molecule type" value="Genomic_DNA"/>
</dbReference>
<dbReference type="EMBL" id="FNXT01000993">
    <property type="protein sequence ID" value="SZX70546.1"/>
    <property type="molecule type" value="Genomic_DNA"/>
</dbReference>
<evidence type="ECO:0000256" key="1">
    <source>
        <dbReference type="SAM" id="MobiDB-lite"/>
    </source>
</evidence>
<gene>
    <name evidence="2" type="ORF">BQ4739_LOCUS10750</name>
    <name evidence="3" type="ORF">BQ4739_LOCUS19650</name>
</gene>
<accession>A0A383WPM1</accession>
<dbReference type="Proteomes" id="UP000256970">
    <property type="component" value="Unassembled WGS sequence"/>
</dbReference>
<protein>
    <submittedName>
        <fullName evidence="3">Uncharacterized protein</fullName>
    </submittedName>
</protein>